<feature type="transmembrane region" description="Helical" evidence="5">
    <location>
        <begin position="28"/>
        <end position="45"/>
    </location>
</feature>
<organism evidence="6 7">
    <name type="scientific">Candidatus Falkowbacteria bacterium CG10_big_fil_rev_8_21_14_0_10_39_11</name>
    <dbReference type="NCBI Taxonomy" id="1974565"/>
    <lineage>
        <taxon>Bacteria</taxon>
        <taxon>Candidatus Falkowiibacteriota</taxon>
    </lineage>
</organism>
<dbReference type="InterPro" id="IPR003825">
    <property type="entry name" value="Colicin-V_CvpA"/>
</dbReference>
<sequence length="165" mass="18219">MNPLDYILLGIMLLFLLWGAKKGFLQAVGSIIGLVVATIVAGQFYEWLANFLGGSNLSVFIAFIILFSIVLKVVGLVFWGMGKVFQLISIVPFLQTFDRMFGAVLGLVSGILSLAVIVYFVNKFPFNDWVIDQLKDSVVAPVLLMVSYIFLPLLPEALKKVKSII</sequence>
<name>A0A2H0V5M9_9BACT</name>
<evidence type="ECO:0008006" key="8">
    <source>
        <dbReference type="Google" id="ProtNLM"/>
    </source>
</evidence>
<dbReference type="AlphaFoldDB" id="A0A2H0V5M9"/>
<dbReference type="Pfam" id="PF02674">
    <property type="entry name" value="Colicin_V"/>
    <property type="match status" value="1"/>
</dbReference>
<evidence type="ECO:0000256" key="5">
    <source>
        <dbReference type="SAM" id="Phobius"/>
    </source>
</evidence>
<accession>A0A2H0V5M9</accession>
<keyword evidence="3 5" id="KW-1133">Transmembrane helix</keyword>
<proteinExistence type="predicted"/>
<comment type="caution">
    <text evidence="6">The sequence shown here is derived from an EMBL/GenBank/DDBJ whole genome shotgun (WGS) entry which is preliminary data.</text>
</comment>
<protein>
    <recommendedName>
        <fullName evidence="8">Colicin V production protein</fullName>
    </recommendedName>
</protein>
<evidence type="ECO:0000256" key="4">
    <source>
        <dbReference type="ARBA" id="ARBA00023136"/>
    </source>
</evidence>
<dbReference type="EMBL" id="PFAP01000006">
    <property type="protein sequence ID" value="PIR94414.1"/>
    <property type="molecule type" value="Genomic_DNA"/>
</dbReference>
<dbReference type="PANTHER" id="PTHR37306:SF1">
    <property type="entry name" value="COLICIN V PRODUCTION PROTEIN"/>
    <property type="match status" value="1"/>
</dbReference>
<evidence type="ECO:0000313" key="6">
    <source>
        <dbReference type="EMBL" id="PIR94414.1"/>
    </source>
</evidence>
<feature type="transmembrane region" description="Helical" evidence="5">
    <location>
        <begin position="57"/>
        <end position="79"/>
    </location>
</feature>
<comment type="subcellular location">
    <subcellularLocation>
        <location evidence="1">Membrane</location>
        <topology evidence="1">Multi-pass membrane protein</topology>
    </subcellularLocation>
</comment>
<evidence type="ECO:0000313" key="7">
    <source>
        <dbReference type="Proteomes" id="UP000229901"/>
    </source>
</evidence>
<evidence type="ECO:0000256" key="1">
    <source>
        <dbReference type="ARBA" id="ARBA00004141"/>
    </source>
</evidence>
<dbReference type="PANTHER" id="PTHR37306">
    <property type="entry name" value="COLICIN V PRODUCTION PROTEIN"/>
    <property type="match status" value="1"/>
</dbReference>
<feature type="transmembrane region" description="Helical" evidence="5">
    <location>
        <begin position="6"/>
        <end position="21"/>
    </location>
</feature>
<feature type="transmembrane region" description="Helical" evidence="5">
    <location>
        <begin position="140"/>
        <end position="158"/>
    </location>
</feature>
<dbReference type="Proteomes" id="UP000229901">
    <property type="component" value="Unassembled WGS sequence"/>
</dbReference>
<keyword evidence="4 5" id="KW-0472">Membrane</keyword>
<reference evidence="7" key="1">
    <citation type="submission" date="2017-09" db="EMBL/GenBank/DDBJ databases">
        <title>Depth-based differentiation of microbial function through sediment-hosted aquifers and enrichment of novel symbionts in the deep terrestrial subsurface.</title>
        <authorList>
            <person name="Probst A.J."/>
            <person name="Ladd B."/>
            <person name="Jarett J.K."/>
            <person name="Geller-Mcgrath D.E."/>
            <person name="Sieber C.M.K."/>
            <person name="Emerson J.B."/>
            <person name="Anantharaman K."/>
            <person name="Thomas B.C."/>
            <person name="Malmstrom R."/>
            <person name="Stieglmeier M."/>
            <person name="Klingl A."/>
            <person name="Woyke T."/>
            <person name="Ryan C.M."/>
            <person name="Banfield J.F."/>
        </authorList>
    </citation>
    <scope>NUCLEOTIDE SEQUENCE [LARGE SCALE GENOMIC DNA]</scope>
</reference>
<evidence type="ECO:0000256" key="2">
    <source>
        <dbReference type="ARBA" id="ARBA00022692"/>
    </source>
</evidence>
<dbReference type="GO" id="GO:0016020">
    <property type="term" value="C:membrane"/>
    <property type="evidence" value="ECO:0007669"/>
    <property type="project" value="UniProtKB-SubCell"/>
</dbReference>
<dbReference type="GO" id="GO:0009403">
    <property type="term" value="P:toxin biosynthetic process"/>
    <property type="evidence" value="ECO:0007669"/>
    <property type="project" value="InterPro"/>
</dbReference>
<gene>
    <name evidence="6" type="ORF">COT97_01370</name>
</gene>
<evidence type="ECO:0000256" key="3">
    <source>
        <dbReference type="ARBA" id="ARBA00022989"/>
    </source>
</evidence>
<feature type="transmembrane region" description="Helical" evidence="5">
    <location>
        <begin position="100"/>
        <end position="120"/>
    </location>
</feature>
<keyword evidence="2 5" id="KW-0812">Transmembrane</keyword>